<organism evidence="2 3">
    <name type="scientific">Filimonas zeae</name>
    <dbReference type="NCBI Taxonomy" id="1737353"/>
    <lineage>
        <taxon>Bacteria</taxon>
        <taxon>Pseudomonadati</taxon>
        <taxon>Bacteroidota</taxon>
        <taxon>Chitinophagia</taxon>
        <taxon>Chitinophagales</taxon>
        <taxon>Chitinophagaceae</taxon>
        <taxon>Filimonas</taxon>
    </lineage>
</organism>
<evidence type="ECO:0000256" key="1">
    <source>
        <dbReference type="SAM" id="SignalP"/>
    </source>
</evidence>
<reference evidence="2" key="1">
    <citation type="journal article" date="2014" name="Int. J. Syst. Evol. Microbiol.">
        <title>Complete genome sequence of Corynebacterium casei LMG S-19264T (=DSM 44701T), isolated from a smear-ripened cheese.</title>
        <authorList>
            <consortium name="US DOE Joint Genome Institute (JGI-PGF)"/>
            <person name="Walter F."/>
            <person name="Albersmeier A."/>
            <person name="Kalinowski J."/>
            <person name="Ruckert C."/>
        </authorList>
    </citation>
    <scope>NUCLEOTIDE SEQUENCE</scope>
    <source>
        <strain evidence="2">CGMCC 1.15290</strain>
    </source>
</reference>
<comment type="caution">
    <text evidence="2">The sequence shown here is derived from an EMBL/GenBank/DDBJ whole genome shotgun (WGS) entry which is preliminary data.</text>
</comment>
<protein>
    <recommendedName>
        <fullName evidence="4">Chaperone of endosialidase</fullName>
    </recommendedName>
</protein>
<evidence type="ECO:0000313" key="2">
    <source>
        <dbReference type="EMBL" id="GGH76551.1"/>
    </source>
</evidence>
<dbReference type="EMBL" id="BMIB01000004">
    <property type="protein sequence ID" value="GGH76551.1"/>
    <property type="molecule type" value="Genomic_DNA"/>
</dbReference>
<gene>
    <name evidence="2" type="ORF">GCM10011379_41560</name>
</gene>
<feature type="signal peptide" evidence="1">
    <location>
        <begin position="1"/>
        <end position="26"/>
    </location>
</feature>
<reference evidence="2" key="2">
    <citation type="submission" date="2020-09" db="EMBL/GenBank/DDBJ databases">
        <authorList>
            <person name="Sun Q."/>
            <person name="Zhou Y."/>
        </authorList>
    </citation>
    <scope>NUCLEOTIDE SEQUENCE</scope>
    <source>
        <strain evidence="2">CGMCC 1.15290</strain>
    </source>
</reference>
<evidence type="ECO:0008006" key="4">
    <source>
        <dbReference type="Google" id="ProtNLM"/>
    </source>
</evidence>
<name>A0A917J331_9BACT</name>
<keyword evidence="3" id="KW-1185">Reference proteome</keyword>
<dbReference type="RefSeq" id="WP_188955948.1">
    <property type="nucleotide sequence ID" value="NZ_BMIB01000004.1"/>
</dbReference>
<dbReference type="AlphaFoldDB" id="A0A917J331"/>
<keyword evidence="1" id="KW-0732">Signal</keyword>
<feature type="chain" id="PRO_5037886136" description="Chaperone of endosialidase" evidence="1">
    <location>
        <begin position="27"/>
        <end position="353"/>
    </location>
</feature>
<sequence length="353" mass="37193">MKKKSFTLRSCLLTAVTSGITGIAVAQNTFPTTGAVGIGTNTPAGKLHIVDAATPPTGNTVVIGATSGANLRMGNDVGYSWIQAHGSLPLYINDLGNHLILNRTAGFVGIGTAGPVAKLHVFTNTNNYAATFGNDAASNLRIAGTAGTSLNYALLQSFNGSVAGNNIILQRDGGNVGIAQAAPAYKLDVNGTVSATNMVVAYAPEPATYNLLITPFVMSPNHVGYRFITKTYGGANATSLTIDDAGNVGIGTLAPQSKLAVNGIITAQKLKVTNVGWADYVFDSSYRLQPLHEVEQYIQQNKHLPDVPTAAVVAKEGADIGDNQALLLKKIEELTLYIIQQEKRIKQLEEKRK</sequence>
<proteinExistence type="predicted"/>
<evidence type="ECO:0000313" key="3">
    <source>
        <dbReference type="Proteomes" id="UP000627292"/>
    </source>
</evidence>
<dbReference type="Proteomes" id="UP000627292">
    <property type="component" value="Unassembled WGS sequence"/>
</dbReference>
<accession>A0A917J331</accession>